<organism evidence="3 4">
    <name type="scientific">Phlyctema vagabunda</name>
    <dbReference type="NCBI Taxonomy" id="108571"/>
    <lineage>
        <taxon>Eukaryota</taxon>
        <taxon>Fungi</taxon>
        <taxon>Dikarya</taxon>
        <taxon>Ascomycota</taxon>
        <taxon>Pezizomycotina</taxon>
        <taxon>Leotiomycetes</taxon>
        <taxon>Helotiales</taxon>
        <taxon>Dermateaceae</taxon>
        <taxon>Phlyctema</taxon>
    </lineage>
</organism>
<dbReference type="EMBL" id="JBFCZG010000004">
    <property type="protein sequence ID" value="KAL3423881.1"/>
    <property type="molecule type" value="Genomic_DNA"/>
</dbReference>
<accession>A0ABR4PKN3</accession>
<evidence type="ECO:0000313" key="3">
    <source>
        <dbReference type="EMBL" id="KAL3423881.1"/>
    </source>
</evidence>
<feature type="chain" id="PRO_5045634916" evidence="2">
    <location>
        <begin position="22"/>
        <end position="313"/>
    </location>
</feature>
<name>A0ABR4PKN3_9HELO</name>
<comment type="caution">
    <text evidence="3">The sequence shown here is derived from an EMBL/GenBank/DDBJ whole genome shotgun (WGS) entry which is preliminary data.</text>
</comment>
<dbReference type="Proteomes" id="UP001629113">
    <property type="component" value="Unassembled WGS sequence"/>
</dbReference>
<sequence length="313" mass="33054">MAPSLATSALLALSLVSRALAFDDISIPTTVKAGEDVHVTLENDLYLGSDSTDAKYSNFRVFLGSATDGYSYPIALCWLVDNSAIDVTDLTVQIPASVGSSSSYYSLIVTSTNRSEDPDVGYTSFEQDSNAFTLSGGSGISIEQYLDKYSEWPIAFYDAVPCSAYDCARSCNDEHRPDEILEVADYEATYRCVAACPGVDYPSWESYAASLEDYYTDYDNYYDSASASTDAPATTKTYSTTLTFSTSSTPTQTTPSSAAAATASTTPTQVSAASTPSATVASQTTSGAITRAVIPGYALLAAFLASVMAVATL</sequence>
<feature type="region of interest" description="Disordered" evidence="1">
    <location>
        <begin position="244"/>
        <end position="276"/>
    </location>
</feature>
<evidence type="ECO:0000256" key="1">
    <source>
        <dbReference type="SAM" id="MobiDB-lite"/>
    </source>
</evidence>
<protein>
    <submittedName>
        <fullName evidence="3">Uncharacterized protein</fullName>
    </submittedName>
</protein>
<keyword evidence="4" id="KW-1185">Reference proteome</keyword>
<keyword evidence="2" id="KW-0732">Signal</keyword>
<evidence type="ECO:0000256" key="2">
    <source>
        <dbReference type="SAM" id="SignalP"/>
    </source>
</evidence>
<feature type="signal peptide" evidence="2">
    <location>
        <begin position="1"/>
        <end position="21"/>
    </location>
</feature>
<evidence type="ECO:0000313" key="4">
    <source>
        <dbReference type="Proteomes" id="UP001629113"/>
    </source>
</evidence>
<gene>
    <name evidence="3" type="ORF">PVAG01_05628</name>
</gene>
<reference evidence="3 4" key="1">
    <citation type="submission" date="2024-06" db="EMBL/GenBank/DDBJ databases">
        <title>Complete genome of Phlyctema vagabunda strain 19-DSS-EL-015.</title>
        <authorList>
            <person name="Fiorenzani C."/>
        </authorList>
    </citation>
    <scope>NUCLEOTIDE SEQUENCE [LARGE SCALE GENOMIC DNA]</scope>
    <source>
        <strain evidence="3 4">19-DSS-EL-015</strain>
    </source>
</reference>
<proteinExistence type="predicted"/>